<feature type="domain" description="GEVED" evidence="2">
    <location>
        <begin position="931"/>
        <end position="1031"/>
    </location>
</feature>
<sequence length="1962" mass="208600">MMNLKLRFLFSIVLSILLFSSVKLQSIVLEKLNYTSEILKEYLYSGSLNTEKSPPLDDPYDFGDAPESYDMDKDGTNNPVNFKPARNLPNAQLFLGTNYNLELVPHSVSPGADNNGSNGDGVTDDGLTPSQLSIRSGIINTFLVTVKNTTGSSATLYAWIDFNNNGRFESGEITTVNVPNNATTATLSFSLAQINSIPATVSKVYMRLRLILPGSGVSIADLTGGTNPTVVDERAIADGLSTGDYGAVVSAGEVEDYQLTITRDYGDVPASYENGDPASQTNDAIAPLLSMGNTVDFELAPHSVATDADNNGLNGDGADEDGLATIPTIVSGAPFSISMPVNTTVSGTKYLYGWIDVNGDGIFSGNEAATVSKSVNASDVLILNWDSSNTMVSPAVLAAGKTYARFRLNDTGLTNTNTANLTLVDTRSYGLSTGVGEVEDYQFLVDNYYDYGDAPSTYGMDKDGTNNPLNFKPARNLPTPAIHLGLDYNYEYAPHVANPGDDNNGTNGDGITDDGLTTSQLTIRMGAINNFPIVLRNMTGSTATLYGWIDFNNNGRFEASEESQVGVANNATTATLSFSVAQINSIPANVSKVYMRLRLILPGPGVTIADFTSGTNSAVVDERAIADGLNTGAYGTVVSLGEVEDYQLTITRDYGDVPSSYENGDPASQTNDAIASMLNIGETIDFELAPNAVVTDADNNGTNGDGVDEDGVMTPETITSGTPFSISLPIKTTVFGTKYLYGWIDFNGDGIFNGNEVATASSAFAPTGNLMLNWPTTSFSPAVLTAGKVYIRFRLTDISLANANSGNTTLIDTRSYGLSLGNGEIEDYQFLVDDKYDYGDAPESFDMDKDGTNNPLNFKPARQAPSPVLKLGSTVDTETTAHSVLPGADNNGSNGDGLDEDGISSVSPLYRNNIYYAKVSVLNATGNTKTLYGWIDLNNNGRFESSEMVSVSVPSSAIIQQMTLSWSAANTNTIPIGVNNIYMRLRISDTTLADLTSGANATVVDERAIADGLNTGAYAAAFGGEIEDYFLPVLTDSYDFGDNPNTYDTSVNNIVAPARHFPSPALYLGSNYTDAESAKLTTANATGDDSDATDDEDSVNPFSIESGSGYDIDVTVNNTSGIAHILYGWIDFNNNGRFESTEMASVNVPNNTINGVVTLVWPPANTVITGNPSELHLRLRISGATLADGTSGVNGALVDERALADGLSTGEYDVSPVINIGEVEDHTIVVTTDMDYGDVPVSYEQPNGTFLPARQALSNTIYIGGVPDLEPDAQSVAAGADNNGLNGDGIDENGITPANYTIGVGEDFTLPVNVTNTSGSAHTLYGWIDFNNNGVFDLTEVASVNVPNGTLNGSVSLSWTISQISTVTSSGNRYLRLRLSDGNLTDLSSTTYDERAYADGINTGEYNTVPRNGEIEDYRLNAVCKTWKEFNSAGGNNDTDGLRIEMTAAGNMQIYRKGAVQIFHGSLPSNSGPYAIPGTYHGLCLSIGGTYYTSGTLVATGMANGGNLTVVSNTCPDDFNLPGGVQKNTIVLKATKNGMDYFLTVTYTYTYPQWSMNVDYKVDIPAGNTEIVRLAHGWDTYLAGGDAGPGFIRGTAPDYTMGVVKSESYEAFRYRSGVAWSGWYSGSFGDLNNDLGIDNTFRQYIDNNPSTDNGIGISINFGTTPGTYSSNNDIAFKCDAPSTPPVLTSYDIVTCTTPFDLTALHTNSMPADVILRWYDTSTGNLIADPTNITASGTYEAEYYDTVNFCTSPRATLILSFSNANITAFTPVTQSICSTDTPTAISVTTSNPLDTFQWYSNTTNSNTGGTLITSETSSTYTPPATVGTLYYYVEVTAGGVGCVTKSQVATVTVDGSCGICYKPATTTGVTLNTMHGITSLNRASSNNGEWPGVRKGAWTALEAKTKGFVINRFATTASVEAIANPVEGMMVFDEEADCLKIYTTTDNGTTFGWSCFSTQACPD</sequence>
<feature type="compositionally biased region" description="Acidic residues" evidence="1">
    <location>
        <begin position="1088"/>
        <end position="1098"/>
    </location>
</feature>
<gene>
    <name evidence="3" type="ORF">D1632_14025</name>
</gene>
<feature type="domain" description="GEVED" evidence="2">
    <location>
        <begin position="545"/>
        <end position="649"/>
    </location>
</feature>
<evidence type="ECO:0000256" key="1">
    <source>
        <dbReference type="SAM" id="MobiDB-lite"/>
    </source>
</evidence>
<accession>A0A3M7L9K3</accession>
<proteinExistence type="predicted"/>
<feature type="region of interest" description="Disordered" evidence="1">
    <location>
        <begin position="881"/>
        <end position="900"/>
    </location>
</feature>
<protein>
    <recommendedName>
        <fullName evidence="2">GEVED domain-containing protein</fullName>
    </recommendedName>
</protein>
<feature type="domain" description="GEVED" evidence="2">
    <location>
        <begin position="1126"/>
        <end position="1228"/>
    </location>
</feature>
<dbReference type="Proteomes" id="UP000267524">
    <property type="component" value="Unassembled WGS sequence"/>
</dbReference>
<dbReference type="InterPro" id="IPR045474">
    <property type="entry name" value="GEVED"/>
</dbReference>
<feature type="domain" description="GEVED" evidence="2">
    <location>
        <begin position="1324"/>
        <end position="1421"/>
    </location>
</feature>
<evidence type="ECO:0000259" key="2">
    <source>
        <dbReference type="Pfam" id="PF20009"/>
    </source>
</evidence>
<dbReference type="EMBL" id="QWIV01000014">
    <property type="protein sequence ID" value="RMZ58704.1"/>
    <property type="molecule type" value="Genomic_DNA"/>
</dbReference>
<organism evidence="3 4">
    <name type="scientific">Chryseobacterium nematophagum</name>
    <dbReference type="NCBI Taxonomy" id="2305228"/>
    <lineage>
        <taxon>Bacteria</taxon>
        <taxon>Pseudomonadati</taxon>
        <taxon>Bacteroidota</taxon>
        <taxon>Flavobacteriia</taxon>
        <taxon>Flavobacteriales</taxon>
        <taxon>Weeksellaceae</taxon>
        <taxon>Chryseobacterium group</taxon>
        <taxon>Chryseobacterium</taxon>
    </lineage>
</organism>
<feature type="domain" description="GEVED" evidence="2">
    <location>
        <begin position="156"/>
        <end position="260"/>
    </location>
</feature>
<evidence type="ECO:0000313" key="3">
    <source>
        <dbReference type="EMBL" id="RMZ58704.1"/>
    </source>
</evidence>
<dbReference type="Pfam" id="PF20009">
    <property type="entry name" value="GEVED"/>
    <property type="match status" value="7"/>
</dbReference>
<comment type="caution">
    <text evidence="3">The sequence shown here is derived from an EMBL/GenBank/DDBJ whole genome shotgun (WGS) entry which is preliminary data.</text>
</comment>
<evidence type="ECO:0000313" key="4">
    <source>
        <dbReference type="Proteomes" id="UP000267524"/>
    </source>
</evidence>
<feature type="region of interest" description="Disordered" evidence="1">
    <location>
        <begin position="107"/>
        <end position="127"/>
    </location>
</feature>
<name>A0A3M7L9K3_9FLAO</name>
<keyword evidence="4" id="KW-1185">Reference proteome</keyword>
<feature type="region of interest" description="Disordered" evidence="1">
    <location>
        <begin position="1084"/>
        <end position="1104"/>
    </location>
</feature>
<feature type="domain" description="GEVED" evidence="2">
    <location>
        <begin position="739"/>
        <end position="830"/>
    </location>
</feature>
<dbReference type="RefSeq" id="WP_122547851.1">
    <property type="nucleotide sequence ID" value="NZ_QWIV01000014.1"/>
</dbReference>
<reference evidence="3 4" key="1">
    <citation type="submission" date="2018-08" db="EMBL/GenBank/DDBJ databases">
        <title>Chryseobacterium nematophagum: a novel matrix digesting pathogen of nematodes.</title>
        <authorList>
            <person name="Page A."/>
            <person name="Roberts M."/>
            <person name="Felix M.-A."/>
            <person name="Weir W."/>
        </authorList>
    </citation>
    <scope>NUCLEOTIDE SEQUENCE [LARGE SCALE GENOMIC DNA]</scope>
    <source>
        <strain evidence="3 4">JUb275</strain>
    </source>
</reference>
<feature type="domain" description="GEVED" evidence="2">
    <location>
        <begin position="350"/>
        <end position="443"/>
    </location>
</feature>